<feature type="region of interest" description="Disordered" evidence="1">
    <location>
        <begin position="1"/>
        <end position="26"/>
    </location>
</feature>
<evidence type="ECO:0000313" key="3">
    <source>
        <dbReference type="EMBL" id="MBX0323868.1"/>
    </source>
</evidence>
<sequence>MVIDNIVGNAQPSTSKVSGTVTDTDGNALENATVETDTGKSTTTNATGYYSFSLKDGDYEITASKSGYKNSSQNVTVSGSDVTGVDFAMVDTDRFEMEFGLDDRTENDLFADDLKLYTERPDGTVSVTSFNHNTKAFVNLLDGKTYNFTIISDEPAVWETKGFIAVKSIQQATFIINAPKRATTETNGTATPTLDERLDVRFAELESSLTGNGTAVTVQSPEPVEEFDYTIRNESGDPVYNGTREFDDPTRFYQGQLSDSVTNNASQVENPTLDYSGEYANGTAFNGTTDLSGTLGGGSAFGPTGTGGGGGTASTVAGVGLLAGAAVLAYRRFGNGNIGQTVSNLVGRSR</sequence>
<dbReference type="SUPFAM" id="SSF49464">
    <property type="entry name" value="Carboxypeptidase regulatory domain-like"/>
    <property type="match status" value="1"/>
</dbReference>
<keyword evidence="3" id="KW-0121">Carboxypeptidase</keyword>
<dbReference type="InterPro" id="IPR003344">
    <property type="entry name" value="Big_1_dom"/>
</dbReference>
<dbReference type="RefSeq" id="WP_220618830.1">
    <property type="nucleotide sequence ID" value="NZ_RKLR01000004.1"/>
</dbReference>
<evidence type="ECO:0000313" key="4">
    <source>
        <dbReference type="Proteomes" id="UP001430377"/>
    </source>
</evidence>
<dbReference type="Pfam" id="PF13620">
    <property type="entry name" value="CarboxypepD_reg"/>
    <property type="match status" value="1"/>
</dbReference>
<organism evidence="3 4">
    <name type="scientific">Haloarcula rubra</name>
    <dbReference type="NCBI Taxonomy" id="2487747"/>
    <lineage>
        <taxon>Archaea</taxon>
        <taxon>Methanobacteriati</taxon>
        <taxon>Methanobacteriota</taxon>
        <taxon>Stenosarchaea group</taxon>
        <taxon>Halobacteria</taxon>
        <taxon>Halobacteriales</taxon>
        <taxon>Haloarculaceae</taxon>
        <taxon>Haloarcula</taxon>
    </lineage>
</organism>
<evidence type="ECO:0000259" key="2">
    <source>
        <dbReference type="PROSITE" id="PS51127"/>
    </source>
</evidence>
<feature type="domain" description="Big-1" evidence="2">
    <location>
        <begin position="1"/>
        <end position="80"/>
    </location>
</feature>
<gene>
    <name evidence="3" type="ORF">EGH21_12590</name>
</gene>
<protein>
    <submittedName>
        <fullName evidence="3">Carboxypeptidase-like regulatory domain-containing protein</fullName>
    </submittedName>
</protein>
<name>A0AAW4PSA3_9EURY</name>
<feature type="compositionally biased region" description="Polar residues" evidence="1">
    <location>
        <begin position="8"/>
        <end position="25"/>
    </location>
</feature>
<dbReference type="PROSITE" id="PS51127">
    <property type="entry name" value="BIG1"/>
    <property type="match status" value="1"/>
</dbReference>
<dbReference type="EMBL" id="RKLR01000004">
    <property type="protein sequence ID" value="MBX0323868.1"/>
    <property type="molecule type" value="Genomic_DNA"/>
</dbReference>
<accession>A0AAW4PSA3</accession>
<comment type="caution">
    <text evidence="3">The sequence shown here is derived from an EMBL/GenBank/DDBJ whole genome shotgun (WGS) entry which is preliminary data.</text>
</comment>
<dbReference type="GO" id="GO:0004180">
    <property type="term" value="F:carboxypeptidase activity"/>
    <property type="evidence" value="ECO:0007669"/>
    <property type="project" value="UniProtKB-KW"/>
</dbReference>
<dbReference type="Proteomes" id="UP001430377">
    <property type="component" value="Unassembled WGS sequence"/>
</dbReference>
<dbReference type="InterPro" id="IPR008969">
    <property type="entry name" value="CarboxyPept-like_regulatory"/>
</dbReference>
<keyword evidence="3" id="KW-0645">Protease</keyword>
<dbReference type="AlphaFoldDB" id="A0AAW4PSA3"/>
<reference evidence="3 4" key="1">
    <citation type="submission" date="2021-06" db="EMBL/GenBank/DDBJ databases">
        <title>Halomicroarcula sp. a new haloarchaeum isolated from saline soil.</title>
        <authorList>
            <person name="Duran-Viseras A."/>
            <person name="Sanchez-Porro C."/>
            <person name="Ventosa A."/>
        </authorList>
    </citation>
    <scope>NUCLEOTIDE SEQUENCE [LARGE SCALE GENOMIC DNA]</scope>
    <source>
        <strain evidence="3 4">F13</strain>
    </source>
</reference>
<evidence type="ECO:0000256" key="1">
    <source>
        <dbReference type="SAM" id="MobiDB-lite"/>
    </source>
</evidence>
<keyword evidence="3" id="KW-0378">Hydrolase</keyword>
<dbReference type="Gene3D" id="2.60.40.1120">
    <property type="entry name" value="Carboxypeptidase-like, regulatory domain"/>
    <property type="match status" value="1"/>
</dbReference>
<proteinExistence type="predicted"/>
<keyword evidence="4" id="KW-1185">Reference proteome</keyword>